<organism evidence="1 2">
    <name type="scientific">Eumeta variegata</name>
    <name type="common">Bagworm moth</name>
    <name type="synonym">Eumeta japonica</name>
    <dbReference type="NCBI Taxonomy" id="151549"/>
    <lineage>
        <taxon>Eukaryota</taxon>
        <taxon>Metazoa</taxon>
        <taxon>Ecdysozoa</taxon>
        <taxon>Arthropoda</taxon>
        <taxon>Hexapoda</taxon>
        <taxon>Insecta</taxon>
        <taxon>Pterygota</taxon>
        <taxon>Neoptera</taxon>
        <taxon>Endopterygota</taxon>
        <taxon>Lepidoptera</taxon>
        <taxon>Glossata</taxon>
        <taxon>Ditrysia</taxon>
        <taxon>Tineoidea</taxon>
        <taxon>Psychidae</taxon>
        <taxon>Oiketicinae</taxon>
        <taxon>Eumeta</taxon>
    </lineage>
</organism>
<proteinExistence type="predicted"/>
<dbReference type="AlphaFoldDB" id="A0A4C1WGJ4"/>
<accession>A0A4C1WGJ4</accession>
<comment type="caution">
    <text evidence="1">The sequence shown here is derived from an EMBL/GenBank/DDBJ whole genome shotgun (WGS) entry which is preliminary data.</text>
</comment>
<dbReference type="Proteomes" id="UP000299102">
    <property type="component" value="Unassembled WGS sequence"/>
</dbReference>
<evidence type="ECO:0000313" key="2">
    <source>
        <dbReference type="Proteomes" id="UP000299102"/>
    </source>
</evidence>
<reference evidence="1 2" key="1">
    <citation type="journal article" date="2019" name="Commun. Biol.">
        <title>The bagworm genome reveals a unique fibroin gene that provides high tensile strength.</title>
        <authorList>
            <person name="Kono N."/>
            <person name="Nakamura H."/>
            <person name="Ohtoshi R."/>
            <person name="Tomita M."/>
            <person name="Numata K."/>
            <person name="Arakawa K."/>
        </authorList>
    </citation>
    <scope>NUCLEOTIDE SEQUENCE [LARGE SCALE GENOMIC DNA]</scope>
</reference>
<evidence type="ECO:0000313" key="1">
    <source>
        <dbReference type="EMBL" id="GBP50281.1"/>
    </source>
</evidence>
<protein>
    <submittedName>
        <fullName evidence="1">Uncharacterized protein</fullName>
    </submittedName>
</protein>
<dbReference type="EMBL" id="BGZK01000562">
    <property type="protein sequence ID" value="GBP50281.1"/>
    <property type="molecule type" value="Genomic_DNA"/>
</dbReference>
<keyword evidence="2" id="KW-1185">Reference proteome</keyword>
<name>A0A4C1WGJ4_EUMVA</name>
<sequence length="112" mass="12378">MDVYNCGRAVAVASGIIGNNSHRDYYTERGTFTDNRVLARVAVSMRTVTARTHNGHVDVTADTGCSLRVLSHIDSDIMSLWILPLFVTRIVPLVQESYMLAFARISAHLGIK</sequence>
<gene>
    <name evidence="1" type="ORF">EVAR_40823_1</name>
</gene>